<feature type="domain" description="Beta-lactamase-related" evidence="3">
    <location>
        <begin position="102"/>
        <end position="422"/>
    </location>
</feature>
<feature type="transmembrane region" description="Helical" evidence="2">
    <location>
        <begin position="60"/>
        <end position="80"/>
    </location>
</feature>
<dbReference type="InterPro" id="IPR012338">
    <property type="entry name" value="Beta-lactam/transpept-like"/>
</dbReference>
<evidence type="ECO:0000256" key="1">
    <source>
        <dbReference type="SAM" id="MobiDB-lite"/>
    </source>
</evidence>
<comment type="caution">
    <text evidence="4">The sequence shown here is derived from an EMBL/GenBank/DDBJ whole genome shotgun (WGS) entry which is preliminary data.</text>
</comment>
<evidence type="ECO:0000259" key="3">
    <source>
        <dbReference type="Pfam" id="PF00144"/>
    </source>
</evidence>
<name>A0ABP5WF93_9ACTN</name>
<keyword evidence="2" id="KW-0812">Transmembrane</keyword>
<dbReference type="InterPro" id="IPR001466">
    <property type="entry name" value="Beta-lactam-related"/>
</dbReference>
<sequence length="471" mass="51949">MTCDVMPVTRLDGRRMAGFDPSGREWINGSRRPAVLRGAAHPHGRTTDNERGTRMSRRRLRGMVVGMTVGAVVLTTAPAAGAATETDRRHDRHHTRTQQAMDAFLEAYVPGVLGQVRDERGTWTGASGVADAETERPRLRPDRFRIGSITKTFVAAVLLQLQEEGRLDLDDPVERWLPGLVRGNGHDGREVTVRQLLNHTSGIHNYTEDAELSERMFGPGFFEHRYDTFTPEELVGIAMEHEPVFAPGTDWSYSNTNYVLAGMVVEAVTGNSYADEVERRVIEPLGLRSTVLPGTRATMPRPHGRGYGLLAEGEEVTWVDVTDVNPSWAWAAGEMISTVDDLNRFLRALLDGRLLSEESMAEMLTTVPTGQEEIERYGLGIMKDELPCGTEVWGHNGSVHGSLSFVLSTRDGDHTMAFNANTTWGPLDTVWKAEFCGTAPERGDDSRTSGTFGPPDESEPSQRPRLVPNVG</sequence>
<dbReference type="Gene3D" id="3.40.710.10">
    <property type="entry name" value="DD-peptidase/beta-lactamase superfamily"/>
    <property type="match status" value="1"/>
</dbReference>
<dbReference type="PANTHER" id="PTHR46825">
    <property type="entry name" value="D-ALANYL-D-ALANINE-CARBOXYPEPTIDASE/ENDOPEPTIDASE AMPH"/>
    <property type="match status" value="1"/>
</dbReference>
<feature type="region of interest" description="Disordered" evidence="1">
    <location>
        <begin position="438"/>
        <end position="471"/>
    </location>
</feature>
<dbReference type="EMBL" id="BAAASZ010000006">
    <property type="protein sequence ID" value="GAA2426230.1"/>
    <property type="molecule type" value="Genomic_DNA"/>
</dbReference>
<keyword evidence="2" id="KW-0472">Membrane</keyword>
<keyword evidence="5" id="KW-1185">Reference proteome</keyword>
<protein>
    <recommendedName>
        <fullName evidence="3">Beta-lactamase-related domain-containing protein</fullName>
    </recommendedName>
</protein>
<dbReference type="Pfam" id="PF00144">
    <property type="entry name" value="Beta-lactamase"/>
    <property type="match status" value="1"/>
</dbReference>
<evidence type="ECO:0000256" key="2">
    <source>
        <dbReference type="SAM" id="Phobius"/>
    </source>
</evidence>
<evidence type="ECO:0000313" key="5">
    <source>
        <dbReference type="Proteomes" id="UP001501638"/>
    </source>
</evidence>
<evidence type="ECO:0000313" key="4">
    <source>
        <dbReference type="EMBL" id="GAA2426230.1"/>
    </source>
</evidence>
<dbReference type="InterPro" id="IPR050491">
    <property type="entry name" value="AmpC-like"/>
</dbReference>
<organism evidence="4 5">
    <name type="scientific">Streptomyces macrosporus</name>
    <dbReference type="NCBI Taxonomy" id="44032"/>
    <lineage>
        <taxon>Bacteria</taxon>
        <taxon>Bacillati</taxon>
        <taxon>Actinomycetota</taxon>
        <taxon>Actinomycetes</taxon>
        <taxon>Kitasatosporales</taxon>
        <taxon>Streptomycetaceae</taxon>
        <taxon>Streptomyces</taxon>
    </lineage>
</organism>
<gene>
    <name evidence="4" type="ORF">GCM10010405_05910</name>
</gene>
<dbReference type="PANTHER" id="PTHR46825:SF7">
    <property type="entry name" value="D-ALANYL-D-ALANINE CARBOXYPEPTIDASE"/>
    <property type="match status" value="1"/>
</dbReference>
<dbReference type="Proteomes" id="UP001501638">
    <property type="component" value="Unassembled WGS sequence"/>
</dbReference>
<reference evidence="5" key="1">
    <citation type="journal article" date="2019" name="Int. J. Syst. Evol. Microbiol.">
        <title>The Global Catalogue of Microorganisms (GCM) 10K type strain sequencing project: providing services to taxonomists for standard genome sequencing and annotation.</title>
        <authorList>
            <consortium name="The Broad Institute Genomics Platform"/>
            <consortium name="The Broad Institute Genome Sequencing Center for Infectious Disease"/>
            <person name="Wu L."/>
            <person name="Ma J."/>
        </authorList>
    </citation>
    <scope>NUCLEOTIDE SEQUENCE [LARGE SCALE GENOMIC DNA]</scope>
    <source>
        <strain evidence="5">JCM 6305</strain>
    </source>
</reference>
<accession>A0ABP5WF93</accession>
<proteinExistence type="predicted"/>
<keyword evidence="2" id="KW-1133">Transmembrane helix</keyword>
<dbReference type="SUPFAM" id="SSF56601">
    <property type="entry name" value="beta-lactamase/transpeptidase-like"/>
    <property type="match status" value="1"/>
</dbReference>